<gene>
    <name evidence="1" type="ORF">G9470_02135</name>
</gene>
<organism evidence="1 2">
    <name type="scientific">Lacrimispora defluvii</name>
    <dbReference type="NCBI Taxonomy" id="2719233"/>
    <lineage>
        <taxon>Bacteria</taxon>
        <taxon>Bacillati</taxon>
        <taxon>Bacillota</taxon>
        <taxon>Clostridia</taxon>
        <taxon>Lachnospirales</taxon>
        <taxon>Lachnospiraceae</taxon>
        <taxon>Lacrimispora</taxon>
    </lineage>
</organism>
<dbReference type="Proteomes" id="UP000539052">
    <property type="component" value="Unassembled WGS sequence"/>
</dbReference>
<proteinExistence type="predicted"/>
<dbReference type="InterPro" id="IPR032583">
    <property type="entry name" value="DUF4914"/>
</dbReference>
<dbReference type="EMBL" id="JAAOXG010000002">
    <property type="protein sequence ID" value="NNJ28601.1"/>
    <property type="molecule type" value="Genomic_DNA"/>
</dbReference>
<evidence type="ECO:0000313" key="2">
    <source>
        <dbReference type="Proteomes" id="UP000539052"/>
    </source>
</evidence>
<keyword evidence="2" id="KW-1185">Reference proteome</keyword>
<sequence length="629" mass="71131">MEENMLECLRKLNLPEYVQDILNQSQGVVIPKSRNELLTLAMGGDENITFDIDYEVEGKGRVLEATATKCKNGIVVNYMEDYMRRRDPNSMLIADKNPTDKPRYEDVYHKDFEILRMDTFDWLKNQELIFFPFKSGGLEYGYDSVLVAPANAGFFAAGLADLQGFLNIDEITYDFKPRAVVFLAPPFRHTHFNGKQVVVHNRLQGIHEVYAYNLYPGPSAKKGIYGVLLDIGEEEGWVTAHASAVKVITPYDNEIVIMHEGASGGGKSEMLEDIHKEMDGRVVLGRNTVTGEKNYLNLSETCDLIPVTDDMALCHPQMQQGSKKLVVKDAESSWFLRVDNIKRYGASPQYERIFIQPEEPLIFLNLQGVPEATCLPWEHTLDSTGKPCPNPRVILPRKLVPNSIDEPVEVDVRSFGVRTPACTKENPSYGIMGIMHILPPALAWLWRLVAPRGYNNPSIIDSQGMTSEGVGSYWPFATGKMVTQANLLLDQILQSTNTRYVLIPNQHIGAYEVSFMPEWISREYIARRGSAKFKPEHLVEARCPLLGFGLDSLKIDGQYIRRAFLRPETQQEVGTEGYDAGAAILTEFFKQELVKYNTDDLNPLGKQIIEMFMKGATVQDYLEIMPMRY</sequence>
<protein>
    <submittedName>
        <fullName evidence="1">DUF4914 family protein</fullName>
    </submittedName>
</protein>
<comment type="caution">
    <text evidence="1">The sequence shown here is derived from an EMBL/GenBank/DDBJ whole genome shotgun (WGS) entry which is preliminary data.</text>
</comment>
<accession>A0ABX1VKA7</accession>
<dbReference type="SUPFAM" id="SSF53795">
    <property type="entry name" value="PEP carboxykinase-like"/>
    <property type="match status" value="1"/>
</dbReference>
<reference evidence="1 2" key="1">
    <citation type="submission" date="2020-03" db="EMBL/GenBank/DDBJ databases">
        <title>Genome Sequence of industrial isolate, B5A.</title>
        <authorList>
            <person name="Sharma S."/>
            <person name="Patil P.B."/>
            <person name="Korpole S."/>
        </authorList>
    </citation>
    <scope>NUCLEOTIDE SEQUENCE [LARGE SCALE GENOMIC DNA]</scope>
    <source>
        <strain evidence="1 2">PI-S10-B5A</strain>
    </source>
</reference>
<dbReference type="Pfam" id="PF16260">
    <property type="entry name" value="DUF4914"/>
    <property type="match status" value="1"/>
</dbReference>
<name>A0ABX1VKA7_9FIRM</name>
<evidence type="ECO:0000313" key="1">
    <source>
        <dbReference type="EMBL" id="NNJ28601.1"/>
    </source>
</evidence>